<accession>W2T2D3</accession>
<evidence type="ECO:0000313" key="3">
    <source>
        <dbReference type="Proteomes" id="UP000053676"/>
    </source>
</evidence>
<feature type="transmembrane region" description="Helical" evidence="1">
    <location>
        <begin position="81"/>
        <end position="100"/>
    </location>
</feature>
<feature type="transmembrane region" description="Helical" evidence="1">
    <location>
        <begin position="106"/>
        <end position="124"/>
    </location>
</feature>
<sequence>MEDSIRIHPSLMTIATAGQLFVEAVAILIYCYMTYFLLIKKVYNRNLTVLLIFFPLPSTVGVVMSNVTGIFSILKITKPWLVFLVNFTQNTGIFAAAIGIRPYFGFSSQTSIFCLGIFIIVYIIEQS</sequence>
<feature type="transmembrane region" description="Helical" evidence="1">
    <location>
        <begin position="50"/>
        <end position="74"/>
    </location>
</feature>
<dbReference type="Proteomes" id="UP000053676">
    <property type="component" value="Unassembled WGS sequence"/>
</dbReference>
<keyword evidence="1" id="KW-0472">Membrane</keyword>
<feature type="transmembrane region" description="Helical" evidence="1">
    <location>
        <begin position="20"/>
        <end position="38"/>
    </location>
</feature>
<keyword evidence="1" id="KW-1133">Transmembrane helix</keyword>
<protein>
    <submittedName>
        <fullName evidence="2">Uncharacterized protein</fullName>
    </submittedName>
</protein>
<evidence type="ECO:0000256" key="1">
    <source>
        <dbReference type="SAM" id="Phobius"/>
    </source>
</evidence>
<dbReference type="KEGG" id="nai:NECAME_03758"/>
<reference evidence="3" key="1">
    <citation type="journal article" date="2014" name="Nat. Genet.">
        <title>Genome of the human hookworm Necator americanus.</title>
        <authorList>
            <person name="Tang Y.T."/>
            <person name="Gao X."/>
            <person name="Rosa B.A."/>
            <person name="Abubucker S."/>
            <person name="Hallsworth-Pepin K."/>
            <person name="Martin J."/>
            <person name="Tyagi R."/>
            <person name="Heizer E."/>
            <person name="Zhang X."/>
            <person name="Bhonagiri-Palsikar V."/>
            <person name="Minx P."/>
            <person name="Warren W.C."/>
            <person name="Wang Q."/>
            <person name="Zhan B."/>
            <person name="Hotez P.J."/>
            <person name="Sternberg P.W."/>
            <person name="Dougall A."/>
            <person name="Gaze S.T."/>
            <person name="Mulvenna J."/>
            <person name="Sotillo J."/>
            <person name="Ranganathan S."/>
            <person name="Rabelo E.M."/>
            <person name="Wilson R.K."/>
            <person name="Felgner P.L."/>
            <person name="Bethony J."/>
            <person name="Hawdon J.M."/>
            <person name="Gasser R.B."/>
            <person name="Loukas A."/>
            <person name="Mitreva M."/>
        </authorList>
    </citation>
    <scope>NUCLEOTIDE SEQUENCE [LARGE SCALE GENOMIC DNA]</scope>
</reference>
<keyword evidence="1" id="KW-0812">Transmembrane</keyword>
<evidence type="ECO:0000313" key="2">
    <source>
        <dbReference type="EMBL" id="ETN75376.1"/>
    </source>
</evidence>
<dbReference type="EMBL" id="KI660300">
    <property type="protein sequence ID" value="ETN75376.1"/>
    <property type="molecule type" value="Genomic_DNA"/>
</dbReference>
<dbReference type="AlphaFoldDB" id="W2T2D3"/>
<organism evidence="2 3">
    <name type="scientific">Necator americanus</name>
    <name type="common">Human hookworm</name>
    <dbReference type="NCBI Taxonomy" id="51031"/>
    <lineage>
        <taxon>Eukaryota</taxon>
        <taxon>Metazoa</taxon>
        <taxon>Ecdysozoa</taxon>
        <taxon>Nematoda</taxon>
        <taxon>Chromadorea</taxon>
        <taxon>Rhabditida</taxon>
        <taxon>Rhabditina</taxon>
        <taxon>Rhabditomorpha</taxon>
        <taxon>Strongyloidea</taxon>
        <taxon>Ancylostomatidae</taxon>
        <taxon>Bunostominae</taxon>
        <taxon>Necator</taxon>
    </lineage>
</organism>
<dbReference type="OrthoDB" id="10560243at2759"/>
<proteinExistence type="predicted"/>
<name>W2T2D3_NECAM</name>
<gene>
    <name evidence="2" type="ORF">NECAME_03758</name>
</gene>
<keyword evidence="3" id="KW-1185">Reference proteome</keyword>